<dbReference type="CDD" id="cd05339">
    <property type="entry name" value="17beta-HSDXI-like_SDR_c"/>
    <property type="match status" value="1"/>
</dbReference>
<dbReference type="STRING" id="709015.GCA_000472485_01860"/>
<dbReference type="RefSeq" id="WP_025606567.1">
    <property type="nucleotide sequence ID" value="NZ_CP021235.1"/>
</dbReference>
<sequence>MTKIKNSTVLVTGGASGIGRLLGQRCLQSGASRLVIWDINCQNLQQVAQELQAQGHQVHTYEVDVAKPEEVEQAAQQVMDTVGVPDILFNNAGIVVGKPFAEHSYFDIKRTLDINVLGVMAVTRAFLPRMVARGSGHVVTIASAAGLIPNPRMSVYAASKWAVLGWSESLRLELEALKQDLHVTTVTPSYIDTGMFAGVKAPLLAPILKPERITRAILEAVEQNKIILRKPAIVNLLPFLRGVLPTKLFDKIVGRGFHVYSSMDHFAGRPAAEAVPREKEASKP</sequence>
<dbReference type="PRINTS" id="PR00080">
    <property type="entry name" value="SDRFAMILY"/>
</dbReference>
<dbReference type="OrthoDB" id="9808814at2"/>
<comment type="subcellular location">
    <subcellularLocation>
        <location evidence="1">Membrane</location>
        <topology evidence="1">Multi-pass membrane protein</topology>
    </subcellularLocation>
</comment>
<evidence type="ECO:0000256" key="3">
    <source>
        <dbReference type="ARBA" id="ARBA00022692"/>
    </source>
</evidence>
<evidence type="ECO:0000256" key="2">
    <source>
        <dbReference type="ARBA" id="ARBA00006484"/>
    </source>
</evidence>
<comment type="similarity">
    <text evidence="2 9">Belongs to the short-chain dehydrogenases/reductases (SDR) family.</text>
</comment>
<accession>A0A1X9YRX0</accession>
<dbReference type="GO" id="GO:0016616">
    <property type="term" value="F:oxidoreductase activity, acting on the CH-OH group of donors, NAD or NADP as acceptor"/>
    <property type="evidence" value="ECO:0007669"/>
    <property type="project" value="TreeGrafter"/>
</dbReference>
<dbReference type="Gene3D" id="3.40.50.720">
    <property type="entry name" value="NAD(P)-binding Rossmann-like Domain"/>
    <property type="match status" value="1"/>
</dbReference>
<proteinExistence type="inferred from homology"/>
<dbReference type="GO" id="GO:0016020">
    <property type="term" value="C:membrane"/>
    <property type="evidence" value="ECO:0007669"/>
    <property type="project" value="UniProtKB-SubCell"/>
</dbReference>
<evidence type="ECO:0000313" key="11">
    <source>
        <dbReference type="Proteomes" id="UP000266292"/>
    </source>
</evidence>
<dbReference type="GO" id="GO:0006066">
    <property type="term" value="P:alcohol metabolic process"/>
    <property type="evidence" value="ECO:0007669"/>
    <property type="project" value="UniProtKB-ARBA"/>
</dbReference>
<protein>
    <submittedName>
        <fullName evidence="10">Short-chain dehydrogenase</fullName>
    </submittedName>
</protein>
<evidence type="ECO:0000256" key="8">
    <source>
        <dbReference type="ARBA" id="ARBA00023136"/>
    </source>
</evidence>
<evidence type="ECO:0000256" key="4">
    <source>
        <dbReference type="ARBA" id="ARBA00022857"/>
    </source>
</evidence>
<dbReference type="PANTHER" id="PTHR24322">
    <property type="entry name" value="PKSB"/>
    <property type="match status" value="1"/>
</dbReference>
<evidence type="ECO:0000256" key="9">
    <source>
        <dbReference type="RuleBase" id="RU000363"/>
    </source>
</evidence>
<organism evidence="10 11">
    <name type="scientific">Pontibacter actiniarum</name>
    <dbReference type="NCBI Taxonomy" id="323450"/>
    <lineage>
        <taxon>Bacteria</taxon>
        <taxon>Pseudomonadati</taxon>
        <taxon>Bacteroidota</taxon>
        <taxon>Cytophagia</taxon>
        <taxon>Cytophagales</taxon>
        <taxon>Hymenobacteraceae</taxon>
        <taxon>Pontibacter</taxon>
    </lineage>
</organism>
<dbReference type="Proteomes" id="UP000266292">
    <property type="component" value="Chromosome"/>
</dbReference>
<evidence type="ECO:0000256" key="7">
    <source>
        <dbReference type="ARBA" id="ARBA00023098"/>
    </source>
</evidence>
<evidence type="ECO:0000256" key="5">
    <source>
        <dbReference type="ARBA" id="ARBA00022989"/>
    </source>
</evidence>
<dbReference type="SUPFAM" id="SSF51735">
    <property type="entry name" value="NAD(P)-binding Rossmann-fold domains"/>
    <property type="match status" value="1"/>
</dbReference>
<keyword evidence="11" id="KW-1185">Reference proteome</keyword>
<keyword evidence="6" id="KW-0560">Oxidoreductase</keyword>
<evidence type="ECO:0000313" key="10">
    <source>
        <dbReference type="EMBL" id="ARS35608.1"/>
    </source>
</evidence>
<keyword evidence="4" id="KW-0521">NADP</keyword>
<name>A0A1X9YRX0_9BACT</name>
<dbReference type="EMBL" id="CP021235">
    <property type="protein sequence ID" value="ARS35608.1"/>
    <property type="molecule type" value="Genomic_DNA"/>
</dbReference>
<dbReference type="GO" id="GO:0042445">
    <property type="term" value="P:hormone metabolic process"/>
    <property type="evidence" value="ECO:0007669"/>
    <property type="project" value="UniProtKB-ARBA"/>
</dbReference>
<evidence type="ECO:0000256" key="1">
    <source>
        <dbReference type="ARBA" id="ARBA00004141"/>
    </source>
</evidence>
<keyword evidence="7" id="KW-0443">Lipid metabolism</keyword>
<dbReference type="FunFam" id="3.40.50.720:FF:000131">
    <property type="entry name" value="Short-chain dehydrogenase/reductase 3"/>
    <property type="match status" value="1"/>
</dbReference>
<dbReference type="PANTHER" id="PTHR24322:SF736">
    <property type="entry name" value="RETINOL DEHYDROGENASE 10"/>
    <property type="match status" value="1"/>
</dbReference>
<dbReference type="InterPro" id="IPR036291">
    <property type="entry name" value="NAD(P)-bd_dom_sf"/>
</dbReference>
<reference evidence="11" key="1">
    <citation type="submission" date="2017-05" db="EMBL/GenBank/DDBJ databases">
        <authorList>
            <person name="Ray J."/>
            <person name="Price M."/>
            <person name="Deutschbauer A."/>
        </authorList>
    </citation>
    <scope>NUCLEOTIDE SEQUENCE [LARGE SCALE GENOMIC DNA]</scope>
    <source>
        <strain evidence="11">DSM 19842</strain>
    </source>
</reference>
<dbReference type="Pfam" id="PF00106">
    <property type="entry name" value="adh_short"/>
    <property type="match status" value="1"/>
</dbReference>
<dbReference type="GO" id="GO:0006720">
    <property type="term" value="P:isoprenoid metabolic process"/>
    <property type="evidence" value="ECO:0007669"/>
    <property type="project" value="UniProtKB-ARBA"/>
</dbReference>
<dbReference type="InterPro" id="IPR002347">
    <property type="entry name" value="SDR_fam"/>
</dbReference>
<dbReference type="PRINTS" id="PR00081">
    <property type="entry name" value="GDHRDH"/>
</dbReference>
<dbReference type="InterPro" id="IPR020904">
    <property type="entry name" value="Sc_DH/Rdtase_CS"/>
</dbReference>
<keyword evidence="8" id="KW-0472">Membrane</keyword>
<keyword evidence="5" id="KW-1133">Transmembrane helix</keyword>
<dbReference type="AlphaFoldDB" id="A0A1X9YRX0"/>
<gene>
    <name evidence="10" type="ORF">CA264_09235</name>
</gene>
<dbReference type="KEGG" id="pact:CA264_09235"/>
<keyword evidence="3" id="KW-0812">Transmembrane</keyword>
<dbReference type="PROSITE" id="PS00061">
    <property type="entry name" value="ADH_SHORT"/>
    <property type="match status" value="1"/>
</dbReference>
<evidence type="ECO:0000256" key="6">
    <source>
        <dbReference type="ARBA" id="ARBA00023002"/>
    </source>
</evidence>